<dbReference type="Pfam" id="PF25973">
    <property type="entry name" value="BSH_CzcB"/>
    <property type="match status" value="1"/>
</dbReference>
<organism evidence="4 5">
    <name type="scientific">Labilithrix luteola</name>
    <dbReference type="NCBI Taxonomy" id="1391654"/>
    <lineage>
        <taxon>Bacteria</taxon>
        <taxon>Pseudomonadati</taxon>
        <taxon>Myxococcota</taxon>
        <taxon>Polyangia</taxon>
        <taxon>Polyangiales</taxon>
        <taxon>Labilitrichaceae</taxon>
        <taxon>Labilithrix</taxon>
    </lineage>
</organism>
<dbReference type="Gene3D" id="1.10.287.470">
    <property type="entry name" value="Helix hairpin bin"/>
    <property type="match status" value="1"/>
</dbReference>
<keyword evidence="5" id="KW-1185">Reference proteome</keyword>
<evidence type="ECO:0000259" key="3">
    <source>
        <dbReference type="Pfam" id="PF25973"/>
    </source>
</evidence>
<evidence type="ECO:0000313" key="5">
    <source>
        <dbReference type="Proteomes" id="UP000064967"/>
    </source>
</evidence>
<gene>
    <name evidence="4" type="ORF">AKJ09_04928</name>
</gene>
<dbReference type="SUPFAM" id="SSF111369">
    <property type="entry name" value="HlyD-like secretion proteins"/>
    <property type="match status" value="1"/>
</dbReference>
<dbReference type="EMBL" id="CP012333">
    <property type="protein sequence ID" value="AKU98264.1"/>
    <property type="molecule type" value="Genomic_DNA"/>
</dbReference>
<feature type="compositionally biased region" description="Polar residues" evidence="2">
    <location>
        <begin position="164"/>
        <end position="173"/>
    </location>
</feature>
<evidence type="ECO:0000256" key="2">
    <source>
        <dbReference type="SAM" id="MobiDB-lite"/>
    </source>
</evidence>
<dbReference type="KEGG" id="llu:AKJ09_04928"/>
<dbReference type="STRING" id="1391654.AKJ09_04928"/>
<proteinExistence type="predicted"/>
<dbReference type="InterPro" id="IPR051909">
    <property type="entry name" value="MFP_Cation_Efflux"/>
</dbReference>
<feature type="domain" description="CzcB-like barrel-sandwich hybrid" evidence="3">
    <location>
        <begin position="2"/>
        <end position="119"/>
    </location>
</feature>
<feature type="region of interest" description="Disordered" evidence="2">
    <location>
        <begin position="129"/>
        <end position="173"/>
    </location>
</feature>
<evidence type="ECO:0000256" key="1">
    <source>
        <dbReference type="ARBA" id="ARBA00022448"/>
    </source>
</evidence>
<name>A0A0K1PYQ2_9BACT</name>
<dbReference type="AlphaFoldDB" id="A0A0K1PYQ2"/>
<protein>
    <submittedName>
        <fullName evidence="4">Cobalt/zinc/cadmium efflux RND transporter, membrane fusion protein, CzcB family</fullName>
    </submittedName>
</protein>
<reference evidence="4 5" key="1">
    <citation type="submission" date="2015-08" db="EMBL/GenBank/DDBJ databases">
        <authorList>
            <person name="Babu N.S."/>
            <person name="Beckwith C.J."/>
            <person name="Beseler K.G."/>
            <person name="Brison A."/>
            <person name="Carone J.V."/>
            <person name="Caskin T.P."/>
            <person name="Diamond M."/>
            <person name="Durham M.E."/>
            <person name="Foxe J.M."/>
            <person name="Go M."/>
            <person name="Henderson B.A."/>
            <person name="Jones I.B."/>
            <person name="McGettigan J.A."/>
            <person name="Micheletti S.J."/>
            <person name="Nasrallah M.E."/>
            <person name="Ortiz D."/>
            <person name="Piller C.R."/>
            <person name="Privatt S.R."/>
            <person name="Schneider S.L."/>
            <person name="Sharp S."/>
            <person name="Smith T.C."/>
            <person name="Stanton J.D."/>
            <person name="Ullery H.E."/>
            <person name="Wilson R.J."/>
            <person name="Serrano M.G."/>
            <person name="Buck G."/>
            <person name="Lee V."/>
            <person name="Wang Y."/>
            <person name="Carvalho R."/>
            <person name="Voegtly L."/>
            <person name="Shi R."/>
            <person name="Duckworth R."/>
            <person name="Johnson A."/>
            <person name="Loviza R."/>
            <person name="Walstead R."/>
            <person name="Shah Z."/>
            <person name="Kiflezghi M."/>
            <person name="Wade K."/>
            <person name="Ball S.L."/>
            <person name="Bradley K.W."/>
            <person name="Asai D.J."/>
            <person name="Bowman C.A."/>
            <person name="Russell D.A."/>
            <person name="Pope W.H."/>
            <person name="Jacobs-Sera D."/>
            <person name="Hendrix R.W."/>
            <person name="Hatfull G.F."/>
        </authorList>
    </citation>
    <scope>NUCLEOTIDE SEQUENCE [LARGE SCALE GENOMIC DNA]</scope>
    <source>
        <strain evidence="4 5">DSM 27648</strain>
    </source>
</reference>
<keyword evidence="1" id="KW-0813">Transport</keyword>
<sequence>MKVVAQLGNHVKKGDPLVVIESPDTGVATSDLGKAKADLVAAEHDHQRQKELLDAHATSQKDYEVASDNFRKAKAEMERAQQKARLFRQGDVTGQTFTLRSDIDGEVFMKAVSPGMEISGQYGGSSPELFTIGEADRSRRPATSWCRSGRSRRSSSSRDRPTSFGKTGSATRR</sequence>
<dbReference type="InterPro" id="IPR058647">
    <property type="entry name" value="BSH_CzcB-like"/>
</dbReference>
<evidence type="ECO:0000313" key="4">
    <source>
        <dbReference type="EMBL" id="AKU98264.1"/>
    </source>
</evidence>
<dbReference type="PANTHER" id="PTHR30097">
    <property type="entry name" value="CATION EFFLUX SYSTEM PROTEIN CUSB"/>
    <property type="match status" value="1"/>
</dbReference>
<dbReference type="Gene3D" id="2.40.50.100">
    <property type="match status" value="1"/>
</dbReference>
<dbReference type="Proteomes" id="UP000064967">
    <property type="component" value="Chromosome"/>
</dbReference>
<accession>A0A0K1PYQ2</accession>